<dbReference type="PANTHER" id="PTHR11240">
    <property type="entry name" value="RIBONUCLEASE T2"/>
    <property type="match status" value="1"/>
</dbReference>
<dbReference type="PANTHER" id="PTHR11240:SF75">
    <property type="entry name" value="RIBONUCLEASE 3"/>
    <property type="match status" value="1"/>
</dbReference>
<keyword evidence="4" id="KW-0378">Hydrolase</keyword>
<dbReference type="InterPro" id="IPR036430">
    <property type="entry name" value="RNase_T2-like_sf"/>
</dbReference>
<dbReference type="InterPro" id="IPR018188">
    <property type="entry name" value="RNase_T2_His_AS_1"/>
</dbReference>
<keyword evidence="5" id="KW-0456">Lyase</keyword>
<dbReference type="GO" id="GO:0005576">
    <property type="term" value="C:extracellular region"/>
    <property type="evidence" value="ECO:0007669"/>
    <property type="project" value="TreeGrafter"/>
</dbReference>
<gene>
    <name evidence="8" type="ORF">RND81_03G043500</name>
</gene>
<dbReference type="Gene3D" id="3.90.730.10">
    <property type="entry name" value="Ribonuclease T2-like"/>
    <property type="match status" value="1"/>
</dbReference>
<name>A0AAW1M7J7_SAPOF</name>
<dbReference type="SUPFAM" id="SSF55895">
    <property type="entry name" value="Ribonuclease Rh-like"/>
    <property type="match status" value="1"/>
</dbReference>
<keyword evidence="3" id="KW-0255">Endonuclease</keyword>
<dbReference type="Proteomes" id="UP001443914">
    <property type="component" value="Unassembled WGS sequence"/>
</dbReference>
<comment type="similarity">
    <text evidence="1 6">Belongs to the RNase T2 family.</text>
</comment>
<dbReference type="PROSITE" id="PS00530">
    <property type="entry name" value="RNASE_T2_1"/>
    <property type="match status" value="1"/>
</dbReference>
<reference evidence="8" key="1">
    <citation type="submission" date="2024-03" db="EMBL/GenBank/DDBJ databases">
        <title>WGS assembly of Saponaria officinalis var. Norfolk2.</title>
        <authorList>
            <person name="Jenkins J."/>
            <person name="Shu S."/>
            <person name="Grimwood J."/>
            <person name="Barry K."/>
            <person name="Goodstein D."/>
            <person name="Schmutz J."/>
            <person name="Leebens-Mack J."/>
            <person name="Osbourn A."/>
        </authorList>
    </citation>
    <scope>NUCLEOTIDE SEQUENCE [LARGE SCALE GENOMIC DNA]</scope>
    <source>
        <strain evidence="8">JIC</strain>
    </source>
</reference>
<dbReference type="InterPro" id="IPR001568">
    <property type="entry name" value="RNase_T2-like"/>
</dbReference>
<keyword evidence="9" id="KW-1185">Reference proteome</keyword>
<comment type="caution">
    <text evidence="8">The sequence shown here is derived from an EMBL/GenBank/DDBJ whole genome shotgun (WGS) entry which is preliminary data.</text>
</comment>
<dbReference type="EMBL" id="JBDFQZ010000003">
    <property type="protein sequence ID" value="KAK9740547.1"/>
    <property type="molecule type" value="Genomic_DNA"/>
</dbReference>
<dbReference type="GO" id="GO:0003723">
    <property type="term" value="F:RNA binding"/>
    <property type="evidence" value="ECO:0007669"/>
    <property type="project" value="InterPro"/>
</dbReference>
<organism evidence="8 9">
    <name type="scientific">Saponaria officinalis</name>
    <name type="common">Common soapwort</name>
    <name type="synonym">Lychnis saponaria</name>
    <dbReference type="NCBI Taxonomy" id="3572"/>
    <lineage>
        <taxon>Eukaryota</taxon>
        <taxon>Viridiplantae</taxon>
        <taxon>Streptophyta</taxon>
        <taxon>Embryophyta</taxon>
        <taxon>Tracheophyta</taxon>
        <taxon>Spermatophyta</taxon>
        <taxon>Magnoliopsida</taxon>
        <taxon>eudicotyledons</taxon>
        <taxon>Gunneridae</taxon>
        <taxon>Pentapetalae</taxon>
        <taxon>Caryophyllales</taxon>
        <taxon>Caryophyllaceae</taxon>
        <taxon>Caryophylleae</taxon>
        <taxon>Saponaria</taxon>
    </lineage>
</organism>
<evidence type="ECO:0000313" key="9">
    <source>
        <dbReference type="Proteomes" id="UP001443914"/>
    </source>
</evidence>
<protein>
    <submittedName>
        <fullName evidence="8">Uncharacterized protein</fullName>
    </submittedName>
</protein>
<evidence type="ECO:0000256" key="3">
    <source>
        <dbReference type="ARBA" id="ARBA00022759"/>
    </source>
</evidence>
<evidence type="ECO:0000256" key="6">
    <source>
        <dbReference type="RuleBase" id="RU004328"/>
    </source>
</evidence>
<keyword evidence="2" id="KW-0540">Nuclease</keyword>
<keyword evidence="7" id="KW-0732">Signal</keyword>
<dbReference type="GO" id="GO:0006401">
    <property type="term" value="P:RNA catabolic process"/>
    <property type="evidence" value="ECO:0007669"/>
    <property type="project" value="TreeGrafter"/>
</dbReference>
<feature type="chain" id="PRO_5043351482" evidence="7">
    <location>
        <begin position="19"/>
        <end position="208"/>
    </location>
</feature>
<evidence type="ECO:0000256" key="1">
    <source>
        <dbReference type="ARBA" id="ARBA00007469"/>
    </source>
</evidence>
<evidence type="ECO:0000256" key="4">
    <source>
        <dbReference type="ARBA" id="ARBA00022801"/>
    </source>
</evidence>
<dbReference type="GO" id="GO:0033897">
    <property type="term" value="F:ribonuclease T2 activity"/>
    <property type="evidence" value="ECO:0007669"/>
    <property type="project" value="InterPro"/>
</dbReference>
<evidence type="ECO:0000256" key="5">
    <source>
        <dbReference type="ARBA" id="ARBA00023239"/>
    </source>
</evidence>
<dbReference type="AlphaFoldDB" id="A0AAW1M7J7"/>
<dbReference type="GO" id="GO:0016787">
    <property type="term" value="F:hydrolase activity"/>
    <property type="evidence" value="ECO:0007669"/>
    <property type="project" value="UniProtKB-KW"/>
</dbReference>
<evidence type="ECO:0000256" key="7">
    <source>
        <dbReference type="SAM" id="SignalP"/>
    </source>
</evidence>
<evidence type="ECO:0000256" key="2">
    <source>
        <dbReference type="ARBA" id="ARBA00022722"/>
    </source>
</evidence>
<accession>A0AAW1M7J7</accession>
<dbReference type="Pfam" id="PF00445">
    <property type="entry name" value="Ribonuclease_T2"/>
    <property type="match status" value="1"/>
</dbReference>
<feature type="signal peptide" evidence="7">
    <location>
        <begin position="1"/>
        <end position="18"/>
    </location>
</feature>
<evidence type="ECO:0000313" key="8">
    <source>
        <dbReference type="EMBL" id="KAK9740547.1"/>
    </source>
</evidence>
<proteinExistence type="inferred from homology"/>
<sequence length="208" mass="24603">MLPALFFIMLSTFHKCTSEVQISFHYVSFIWPSRFCRTKNCTNSAPPYFTIHGLWPSRSNNTSIVDCQGPIRNYGEIQPLVPRLTLYWPSYTHRRTLSWRHEWNHHGKCSRLTLARYFRAGLYLLNFRSDLLDALHNAGINERSSDGNQYTIFNYLTALRNRFRHEVQLRCRDDLNGVIFLTGVNLCVDLNYHVISCPIYTWLRFMEQ</sequence>